<dbReference type="STRING" id="1127699.HMPREF9151_01357"/>
<reference evidence="1 2" key="1">
    <citation type="submission" date="2012-05" db="EMBL/GenBank/DDBJ databases">
        <authorList>
            <person name="Weinstock G."/>
            <person name="Sodergren E."/>
            <person name="Lobos E.A."/>
            <person name="Fulton L."/>
            <person name="Fulton R."/>
            <person name="Courtney L."/>
            <person name="Fronick C."/>
            <person name="O'Laughlin M."/>
            <person name="Godfrey J."/>
            <person name="Wilson R.M."/>
            <person name="Miner T."/>
            <person name="Farmer C."/>
            <person name="Delehaunty K."/>
            <person name="Cordes M."/>
            <person name="Minx P."/>
            <person name="Tomlinson C."/>
            <person name="Chen J."/>
            <person name="Wollam A."/>
            <person name="Pepin K.H."/>
            <person name="Bhonagiri V."/>
            <person name="Zhang X."/>
            <person name="Suruliraj S."/>
            <person name="Warren W."/>
            <person name="Mitreva M."/>
            <person name="Mardis E.R."/>
            <person name="Wilson R.K."/>
        </authorList>
    </citation>
    <scope>NUCLEOTIDE SEQUENCE [LARGE SCALE GENOMIC DNA]</scope>
    <source>
        <strain evidence="1 2">F0055</strain>
    </source>
</reference>
<dbReference type="HOGENOM" id="CLU_116661_2_0_10"/>
<dbReference type="RefSeq" id="WP_009162633.1">
    <property type="nucleotide sequence ID" value="NZ_KB290998.1"/>
</dbReference>
<dbReference type="InterPro" id="IPR016776">
    <property type="entry name" value="ApeP-like_dehydratase"/>
</dbReference>
<evidence type="ECO:0000313" key="2">
    <source>
        <dbReference type="Proteomes" id="UP000010433"/>
    </source>
</evidence>
<dbReference type="Pfam" id="PF22817">
    <property type="entry name" value="ApeP-like"/>
    <property type="match status" value="1"/>
</dbReference>
<gene>
    <name evidence="1" type="ORF">HMPREF9151_01357</name>
</gene>
<dbReference type="SUPFAM" id="SSF54637">
    <property type="entry name" value="Thioesterase/thiol ester dehydrase-isomerase"/>
    <property type="match status" value="1"/>
</dbReference>
<dbReference type="AlphaFoldDB" id="L1NA94"/>
<name>L1NA94_9BACT</name>
<dbReference type="Gene3D" id="3.10.129.10">
    <property type="entry name" value="Hotdog Thioesterase"/>
    <property type="match status" value="1"/>
</dbReference>
<comment type="caution">
    <text evidence="1">The sequence shown here is derived from an EMBL/GenBank/DDBJ whole genome shotgun (WGS) entry which is preliminary data.</text>
</comment>
<dbReference type="PATRIC" id="fig|1127699.3.peg.1258"/>
<sequence>MEDNKFPALDTIDIHELLPQQPPFVMIDRLLAYDERITTCAYTILVDNIFCDDGVFTASGLIENVAQTCAARLGFVNKYILQQGVQVGYIGAIRNLTIQREPRVGETIVTTITVEESVMGMTLASARVETNGECIVEAEIKIALAPAD</sequence>
<dbReference type="Proteomes" id="UP000010433">
    <property type="component" value="Unassembled WGS sequence"/>
</dbReference>
<dbReference type="EMBL" id="AMEP01000089">
    <property type="protein sequence ID" value="EKY00122.1"/>
    <property type="molecule type" value="Genomic_DNA"/>
</dbReference>
<organism evidence="1 2">
    <name type="scientific">Hoylesella saccharolytica F0055</name>
    <dbReference type="NCBI Taxonomy" id="1127699"/>
    <lineage>
        <taxon>Bacteria</taxon>
        <taxon>Pseudomonadati</taxon>
        <taxon>Bacteroidota</taxon>
        <taxon>Bacteroidia</taxon>
        <taxon>Bacteroidales</taxon>
        <taxon>Prevotellaceae</taxon>
        <taxon>Hoylesella</taxon>
    </lineage>
</organism>
<dbReference type="OrthoDB" id="2922403at2"/>
<dbReference type="InterPro" id="IPR029069">
    <property type="entry name" value="HotDog_dom_sf"/>
</dbReference>
<protein>
    <submittedName>
        <fullName evidence="1">FabA-like domain protein</fullName>
    </submittedName>
</protein>
<evidence type="ECO:0000313" key="1">
    <source>
        <dbReference type="EMBL" id="EKY00122.1"/>
    </source>
</evidence>
<accession>L1NA94</accession>
<proteinExistence type="predicted"/>
<keyword evidence="2" id="KW-1185">Reference proteome</keyword>